<organism evidence="1 2">
    <name type="scientific">Temnothorax curvispinosus</name>
    <dbReference type="NCBI Taxonomy" id="300111"/>
    <lineage>
        <taxon>Eukaryota</taxon>
        <taxon>Metazoa</taxon>
        <taxon>Ecdysozoa</taxon>
        <taxon>Arthropoda</taxon>
        <taxon>Hexapoda</taxon>
        <taxon>Insecta</taxon>
        <taxon>Pterygota</taxon>
        <taxon>Neoptera</taxon>
        <taxon>Endopterygota</taxon>
        <taxon>Hymenoptera</taxon>
        <taxon>Apocrita</taxon>
        <taxon>Aculeata</taxon>
        <taxon>Formicoidea</taxon>
        <taxon>Formicidae</taxon>
        <taxon>Myrmicinae</taxon>
        <taxon>Temnothorax</taxon>
    </lineage>
</organism>
<dbReference type="RefSeq" id="XP_024890428.1">
    <property type="nucleotide sequence ID" value="XM_025034660.1"/>
</dbReference>
<gene>
    <name evidence="2" type="primary">LOC112466535</name>
</gene>
<protein>
    <submittedName>
        <fullName evidence="2">Uncharacterized protein LOC112466535</fullName>
    </submittedName>
</protein>
<dbReference type="Proteomes" id="UP000504618">
    <property type="component" value="Unplaced"/>
</dbReference>
<name>A0A6J1R891_9HYME</name>
<keyword evidence="1" id="KW-1185">Reference proteome</keyword>
<reference evidence="2" key="1">
    <citation type="submission" date="2025-08" db="UniProtKB">
        <authorList>
            <consortium name="RefSeq"/>
        </authorList>
    </citation>
    <scope>IDENTIFICATION</scope>
    <source>
        <tissue evidence="2">Whole body</tissue>
    </source>
</reference>
<evidence type="ECO:0000313" key="2">
    <source>
        <dbReference type="RefSeq" id="XP_024890428.1"/>
    </source>
</evidence>
<evidence type="ECO:0000313" key="1">
    <source>
        <dbReference type="Proteomes" id="UP000504618"/>
    </source>
</evidence>
<dbReference type="GeneID" id="112466535"/>
<accession>A0A6J1R891</accession>
<dbReference type="AlphaFoldDB" id="A0A6J1R891"/>
<sequence>MTTTVKVGYEESFVSISNSTGRNLSSPESEEQRVLRKGFKEWRKSQSKIQKTRGGHFAEIDRSLAANRRRADTSRRTISDKTHPLKVAVPIKSRDKRLRRRIRNK</sequence>
<proteinExistence type="predicted"/>